<protein>
    <submittedName>
        <fullName evidence="5">HAD-IA family hydrolase</fullName>
    </submittedName>
</protein>
<evidence type="ECO:0000313" key="6">
    <source>
        <dbReference type="Proteomes" id="UP001298424"/>
    </source>
</evidence>
<gene>
    <name evidence="5" type="ORF">MB824_11320</name>
</gene>
<dbReference type="Pfam" id="PF13419">
    <property type="entry name" value="HAD_2"/>
    <property type="match status" value="1"/>
</dbReference>
<evidence type="ECO:0000256" key="4">
    <source>
        <dbReference type="ARBA" id="ARBA00023277"/>
    </source>
</evidence>
<keyword evidence="3" id="KW-0460">Magnesium</keyword>
<evidence type="ECO:0000256" key="1">
    <source>
        <dbReference type="ARBA" id="ARBA00022723"/>
    </source>
</evidence>
<dbReference type="PANTHER" id="PTHR43434">
    <property type="entry name" value="PHOSPHOGLYCOLATE PHOSPHATASE"/>
    <property type="match status" value="1"/>
</dbReference>
<dbReference type="SFLD" id="SFLDS00003">
    <property type="entry name" value="Haloacid_Dehalogenase"/>
    <property type="match status" value="1"/>
</dbReference>
<organism evidence="5 6">
    <name type="scientific">Kingella pumchi</name>
    <dbReference type="NCBI Taxonomy" id="2779506"/>
    <lineage>
        <taxon>Bacteria</taxon>
        <taxon>Pseudomonadati</taxon>
        <taxon>Pseudomonadota</taxon>
        <taxon>Betaproteobacteria</taxon>
        <taxon>Neisseriales</taxon>
        <taxon>Neisseriaceae</taxon>
        <taxon>Kingella</taxon>
    </lineage>
</organism>
<dbReference type="InterPro" id="IPR050155">
    <property type="entry name" value="HAD-like_hydrolase_sf"/>
</dbReference>
<dbReference type="RefSeq" id="WP_238748642.1">
    <property type="nucleotide sequence ID" value="NZ_JAKOOW010000078.1"/>
</dbReference>
<dbReference type="EMBL" id="JAKOOW010000078">
    <property type="protein sequence ID" value="MCG6505075.1"/>
    <property type="molecule type" value="Genomic_DNA"/>
</dbReference>
<dbReference type="SFLD" id="SFLDG01135">
    <property type="entry name" value="C1.5.6:_HAD__Beta-PGM__Phospha"/>
    <property type="match status" value="1"/>
</dbReference>
<dbReference type="InterPro" id="IPR036412">
    <property type="entry name" value="HAD-like_sf"/>
</dbReference>
<dbReference type="Gene3D" id="1.10.150.240">
    <property type="entry name" value="Putative phosphatase, domain 2"/>
    <property type="match status" value="1"/>
</dbReference>
<dbReference type="NCBIfam" id="TIGR01549">
    <property type="entry name" value="HAD-SF-IA-v1"/>
    <property type="match status" value="1"/>
</dbReference>
<name>A0ABS9NRD8_9NEIS</name>
<dbReference type="NCBIfam" id="TIGR01509">
    <property type="entry name" value="HAD-SF-IA-v3"/>
    <property type="match status" value="1"/>
</dbReference>
<dbReference type="SUPFAM" id="SSF56784">
    <property type="entry name" value="HAD-like"/>
    <property type="match status" value="1"/>
</dbReference>
<dbReference type="Gene3D" id="3.40.50.1000">
    <property type="entry name" value="HAD superfamily/HAD-like"/>
    <property type="match status" value="1"/>
</dbReference>
<dbReference type="InterPro" id="IPR041492">
    <property type="entry name" value="HAD_2"/>
</dbReference>
<keyword evidence="4" id="KW-0119">Carbohydrate metabolism</keyword>
<comment type="caution">
    <text evidence="5">The sequence shown here is derived from an EMBL/GenBank/DDBJ whole genome shotgun (WGS) entry which is preliminary data.</text>
</comment>
<evidence type="ECO:0000256" key="3">
    <source>
        <dbReference type="ARBA" id="ARBA00022842"/>
    </source>
</evidence>
<dbReference type="InterPro" id="IPR023214">
    <property type="entry name" value="HAD_sf"/>
</dbReference>
<sequence length="216" mass="22941">MNIRAVLFDLDGTLADTAPDLGAALNSLLRALGQPEKALADIRPHSSHGAAALLAFGMGITPEHPDYPGLRRRYLDEYQACNGEASVLFDGIPELLEEIDGRNLVWGIVTNKPEALARELADALPLPVLPAVLVGGDTCAQAKPSPQPLHHACAAIGIPAAHCLYIGDAERDMQAAKNAGMVAVLAEWGYIGADDCIADWPADYTVRHPADIVRLL</sequence>
<dbReference type="SFLD" id="SFLDG01129">
    <property type="entry name" value="C1.5:_HAD__Beta-PGM__Phosphata"/>
    <property type="match status" value="1"/>
</dbReference>
<accession>A0ABS9NRD8</accession>
<keyword evidence="2 5" id="KW-0378">Hydrolase</keyword>
<proteinExistence type="predicted"/>
<evidence type="ECO:0000313" key="5">
    <source>
        <dbReference type="EMBL" id="MCG6505075.1"/>
    </source>
</evidence>
<dbReference type="PANTHER" id="PTHR43434:SF23">
    <property type="entry name" value="PHOSPHOGLYCOLATE PHOSPHATASE"/>
    <property type="match status" value="1"/>
</dbReference>
<dbReference type="Proteomes" id="UP001298424">
    <property type="component" value="Unassembled WGS sequence"/>
</dbReference>
<dbReference type="InterPro" id="IPR023198">
    <property type="entry name" value="PGP-like_dom2"/>
</dbReference>
<dbReference type="InterPro" id="IPR006439">
    <property type="entry name" value="HAD-SF_hydro_IA"/>
</dbReference>
<keyword evidence="6" id="KW-1185">Reference proteome</keyword>
<evidence type="ECO:0000256" key="2">
    <source>
        <dbReference type="ARBA" id="ARBA00022801"/>
    </source>
</evidence>
<keyword evidence="1" id="KW-0479">Metal-binding</keyword>
<reference evidence="5 6" key="1">
    <citation type="submission" date="2022-02" db="EMBL/GenBank/DDBJ databases">
        <title>Genome sequence data of Kingella unionensis sp. nov. strain CICC 24913 (CCUG 75125).</title>
        <authorList>
            <person name="Xiao M."/>
        </authorList>
    </citation>
    <scope>NUCLEOTIDE SEQUENCE [LARGE SCALE GENOMIC DNA]</scope>
    <source>
        <strain evidence="5 6">CICC 24913</strain>
    </source>
</reference>
<dbReference type="GO" id="GO:0016787">
    <property type="term" value="F:hydrolase activity"/>
    <property type="evidence" value="ECO:0007669"/>
    <property type="project" value="UniProtKB-KW"/>
</dbReference>